<accession>A0A8H6DCJ1</accession>
<evidence type="ECO:0000313" key="4">
    <source>
        <dbReference type="EMBL" id="KAF5712526.1"/>
    </source>
</evidence>
<dbReference type="InterPro" id="IPR056632">
    <property type="entry name" value="DUF7730"/>
</dbReference>
<feature type="compositionally biased region" description="Basic and acidic residues" evidence="1">
    <location>
        <begin position="388"/>
        <end position="409"/>
    </location>
</feature>
<dbReference type="Pfam" id="PF24864">
    <property type="entry name" value="DUF7730"/>
    <property type="match status" value="1"/>
</dbReference>
<dbReference type="InterPro" id="IPR024079">
    <property type="entry name" value="MetalloPept_cat_dom_sf"/>
</dbReference>
<evidence type="ECO:0000256" key="2">
    <source>
        <dbReference type="SAM" id="SignalP"/>
    </source>
</evidence>
<dbReference type="EMBL" id="JAAOAN010000279">
    <property type="protein sequence ID" value="KAF5712526.1"/>
    <property type="molecule type" value="Genomic_DNA"/>
</dbReference>
<name>A0A8H6DCJ1_9HYPO</name>
<sequence length="878" mass="100152">MTIFSHLWFLLWLLAVTVSAAEATRTTSVGDFVATSTSLLRIWDVDKSCDEELEYMEESMSIALDIVTAAHSALKFMKEQVPDKEKDESRYRRWSTIYKSIQLFLGFMTNEQPNYLNELIDLFAKMERVIPSQENDPAKGYVKRLSRLPDAKPMMMCRDEAGEDKWKWYDIDDVLPGQQVSIANMPGFTKYAFDNYGAWVYGPRFTWKVIEKEEPILCEPGTAAAVAWVKGLIIFCHQLFTAEAKAMKSPREFRESGIVAGESLGEYATHLSIVMVHELSHWFGGITGNGDPVIDDQTALDNEGKPLYRIGTKLHGQRPEPSREEAKAMGWKRVEAYGVKYICNLAICDKKRYTDHCGPGKATKNADSLALFALAMYYDKWDWSSGARAKEPGSKKRPKEDGGEGETTKQKVEKWWNELCEAQVKQLPLLPDPRPRALTPNLTPGDDGVSNSAPRPLYQESCFWFKVPPNIRRDILRLAFGDTRLHMYLNCSYPEVPPDPDSKFHCRILTEPGDWGCQRFPVADESQAEVWQWWGSRCHRCPPNAARDQGPMTHGGSKGPWSDLCRNGGDPDICEAWREEEGPSACNIGVIGWLLSCRQNYMETIEVLYSTNTLILGEACMVEHLPSLIPPRRLEMMTSLEITWILKSYFTANQDYDNIDEGHLQSIFDLLSPSKFPALRRLHIWFAKDRPAWLSHHGIEAYEKVIFERLDSFVQVWCDLQECAFALPRFFFKRKYAAARGVTQDEREDLRYPPKDDSYRQVWRDIHGNMTVVQLPYVDSYPKAPYHTTARDDRVAGYWILEAPYDDLPVYRTAGSPRPCICKRSMSPQTPRPSRDSPQGHTPCFCPVSPQFSPVSPPYRLSSPSDSVQGNVNEIDHA</sequence>
<feature type="domain" description="DUF7730" evidence="3">
    <location>
        <begin position="581"/>
        <end position="690"/>
    </location>
</feature>
<feature type="chain" id="PRO_5034024633" description="DUF7730 domain-containing protein" evidence="2">
    <location>
        <begin position="24"/>
        <end position="878"/>
    </location>
</feature>
<comment type="caution">
    <text evidence="4">The sequence shown here is derived from an EMBL/GenBank/DDBJ whole genome shotgun (WGS) entry which is preliminary data.</text>
</comment>
<dbReference type="PANTHER" id="PTHR38790">
    <property type="entry name" value="2EXR DOMAIN-CONTAINING PROTEIN-RELATED"/>
    <property type="match status" value="1"/>
</dbReference>
<evidence type="ECO:0000313" key="5">
    <source>
        <dbReference type="Proteomes" id="UP000544331"/>
    </source>
</evidence>
<dbReference type="AlphaFoldDB" id="A0A8H6DCJ1"/>
<proteinExistence type="predicted"/>
<dbReference type="GO" id="GO:0008237">
    <property type="term" value="F:metallopeptidase activity"/>
    <property type="evidence" value="ECO:0007669"/>
    <property type="project" value="InterPro"/>
</dbReference>
<protein>
    <recommendedName>
        <fullName evidence="3">DUF7730 domain-containing protein</fullName>
    </recommendedName>
</protein>
<feature type="compositionally biased region" description="Polar residues" evidence="1">
    <location>
        <begin position="862"/>
        <end position="872"/>
    </location>
</feature>
<keyword evidence="2" id="KW-0732">Signal</keyword>
<feature type="signal peptide" evidence="2">
    <location>
        <begin position="1"/>
        <end position="23"/>
    </location>
</feature>
<organism evidence="4 5">
    <name type="scientific">Fusarium mundagurra</name>
    <dbReference type="NCBI Taxonomy" id="1567541"/>
    <lineage>
        <taxon>Eukaryota</taxon>
        <taxon>Fungi</taxon>
        <taxon>Dikarya</taxon>
        <taxon>Ascomycota</taxon>
        <taxon>Pezizomycotina</taxon>
        <taxon>Sordariomycetes</taxon>
        <taxon>Hypocreomycetidae</taxon>
        <taxon>Hypocreales</taxon>
        <taxon>Nectriaceae</taxon>
        <taxon>Fusarium</taxon>
        <taxon>Fusarium fujikuroi species complex</taxon>
    </lineage>
</organism>
<dbReference type="Gene3D" id="3.40.390.10">
    <property type="entry name" value="Collagenase (Catalytic Domain)"/>
    <property type="match status" value="1"/>
</dbReference>
<gene>
    <name evidence="4" type="ORF">FMUND_8407</name>
</gene>
<evidence type="ECO:0000259" key="3">
    <source>
        <dbReference type="Pfam" id="PF24864"/>
    </source>
</evidence>
<evidence type="ECO:0000256" key="1">
    <source>
        <dbReference type="SAM" id="MobiDB-lite"/>
    </source>
</evidence>
<feature type="region of interest" description="Disordered" evidence="1">
    <location>
        <begin position="387"/>
        <end position="409"/>
    </location>
</feature>
<reference evidence="4 5" key="1">
    <citation type="submission" date="2020-05" db="EMBL/GenBank/DDBJ databases">
        <title>Identification and distribution of gene clusters putatively required for synthesis of sphingolipid metabolism inhibitors in phylogenetically diverse species of the filamentous fungus Fusarium.</title>
        <authorList>
            <person name="Kim H.-S."/>
            <person name="Busman M."/>
            <person name="Brown D.W."/>
            <person name="Divon H."/>
            <person name="Uhlig S."/>
            <person name="Proctor R.H."/>
        </authorList>
    </citation>
    <scope>NUCLEOTIDE SEQUENCE [LARGE SCALE GENOMIC DNA]</scope>
    <source>
        <strain evidence="4 5">NRRL 66235</strain>
    </source>
</reference>
<feature type="region of interest" description="Disordered" evidence="1">
    <location>
        <begin position="823"/>
        <end position="878"/>
    </location>
</feature>
<feature type="region of interest" description="Disordered" evidence="1">
    <location>
        <begin position="430"/>
        <end position="451"/>
    </location>
</feature>
<keyword evidence="5" id="KW-1185">Reference proteome</keyword>
<dbReference type="OrthoDB" id="515692at2759"/>
<dbReference type="Proteomes" id="UP000544331">
    <property type="component" value="Unassembled WGS sequence"/>
</dbReference>